<feature type="transmembrane region" description="Helical" evidence="4">
    <location>
        <begin position="6"/>
        <end position="25"/>
    </location>
</feature>
<dbReference type="SUPFAM" id="SSF48452">
    <property type="entry name" value="TPR-like"/>
    <property type="match status" value="1"/>
</dbReference>
<dbReference type="InterPro" id="IPR019734">
    <property type="entry name" value="TPR_rpt"/>
</dbReference>
<sequence>MNDNLPVVYLSGLLLLLFGLTIFVLRQIIKSRRIESTASKLQKKIKDGGGVAQDYYQLGSIFLDKKLYVQSINLFQKALKLANEIEPENKALIYNALGFAYFAQEQYDLAIRNYKEALKLYPDYVIALNNLGNVYEKKQMVNKAVEVYEQTLKFDPKNSIAKRRFESLQKRLVESN</sequence>
<dbReference type="PROSITE" id="PS50293">
    <property type="entry name" value="TPR_REGION"/>
    <property type="match status" value="2"/>
</dbReference>
<evidence type="ECO:0000256" key="2">
    <source>
        <dbReference type="ARBA" id="ARBA00022803"/>
    </source>
</evidence>
<dbReference type="Pfam" id="PF13424">
    <property type="entry name" value="TPR_12"/>
    <property type="match status" value="1"/>
</dbReference>
<dbReference type="InterPro" id="IPR011990">
    <property type="entry name" value="TPR-like_helical_dom_sf"/>
</dbReference>
<evidence type="ECO:0000313" key="5">
    <source>
        <dbReference type="EMBL" id="UXE64770.1"/>
    </source>
</evidence>
<evidence type="ECO:0000256" key="4">
    <source>
        <dbReference type="SAM" id="Phobius"/>
    </source>
</evidence>
<dbReference type="PROSITE" id="PS50005">
    <property type="entry name" value="TPR"/>
    <property type="match status" value="3"/>
</dbReference>
<dbReference type="Proteomes" id="UP001065613">
    <property type="component" value="Chromosome"/>
</dbReference>
<keyword evidence="4" id="KW-1133">Transmembrane helix</keyword>
<dbReference type="Pfam" id="PF00515">
    <property type="entry name" value="TPR_1"/>
    <property type="match status" value="1"/>
</dbReference>
<evidence type="ECO:0000256" key="1">
    <source>
        <dbReference type="ARBA" id="ARBA00022737"/>
    </source>
</evidence>
<reference evidence="5" key="1">
    <citation type="submission" date="2021-04" db="EMBL/GenBank/DDBJ databases">
        <title>Genome sequence of Woronichinia naegeliana from Washington state freshwater lake bloom.</title>
        <authorList>
            <person name="Dreher T.W."/>
        </authorList>
    </citation>
    <scope>NUCLEOTIDE SEQUENCE</scope>
    <source>
        <strain evidence="5">WA131</strain>
    </source>
</reference>
<keyword evidence="4" id="KW-0472">Membrane</keyword>
<keyword evidence="4" id="KW-0812">Transmembrane</keyword>
<proteinExistence type="predicted"/>
<keyword evidence="1" id="KW-0677">Repeat</keyword>
<name>A0A977L633_9CYAN</name>
<feature type="repeat" description="TPR" evidence="3">
    <location>
        <begin position="52"/>
        <end position="85"/>
    </location>
</feature>
<gene>
    <name evidence="5" type="ORF">KA717_24300</name>
</gene>
<accession>A0A977L633</accession>
<dbReference type="EMBL" id="CP073041">
    <property type="protein sequence ID" value="UXE64770.1"/>
    <property type="molecule type" value="Genomic_DNA"/>
</dbReference>
<organism evidence="5">
    <name type="scientific">Woronichinia naegeliana WA131</name>
    <dbReference type="NCBI Taxonomy" id="2824559"/>
    <lineage>
        <taxon>Bacteria</taxon>
        <taxon>Bacillati</taxon>
        <taxon>Cyanobacteriota</taxon>
        <taxon>Cyanophyceae</taxon>
        <taxon>Synechococcales</taxon>
        <taxon>Coelosphaeriaceae</taxon>
        <taxon>Woronichinia</taxon>
    </lineage>
</organism>
<dbReference type="AlphaFoldDB" id="A0A977L633"/>
<feature type="repeat" description="TPR" evidence="3">
    <location>
        <begin position="125"/>
        <end position="158"/>
    </location>
</feature>
<dbReference type="Gene3D" id="1.25.40.10">
    <property type="entry name" value="Tetratricopeptide repeat domain"/>
    <property type="match status" value="1"/>
</dbReference>
<dbReference type="SMART" id="SM00028">
    <property type="entry name" value="TPR"/>
    <property type="match status" value="3"/>
</dbReference>
<evidence type="ECO:0000256" key="3">
    <source>
        <dbReference type="PROSITE-ProRule" id="PRU00339"/>
    </source>
</evidence>
<dbReference type="PANTHER" id="PTHR44858">
    <property type="entry name" value="TETRATRICOPEPTIDE REPEAT PROTEIN 6"/>
    <property type="match status" value="1"/>
</dbReference>
<feature type="repeat" description="TPR" evidence="3">
    <location>
        <begin position="91"/>
        <end position="124"/>
    </location>
</feature>
<keyword evidence="2 3" id="KW-0802">TPR repeat</keyword>
<dbReference type="KEGG" id="wna:KA717_24300"/>
<dbReference type="InterPro" id="IPR050498">
    <property type="entry name" value="Ycf3"/>
</dbReference>
<dbReference type="PANTHER" id="PTHR44858:SF1">
    <property type="entry name" value="UDP-N-ACETYLGLUCOSAMINE--PEPTIDE N-ACETYLGLUCOSAMINYLTRANSFERASE SPINDLY-RELATED"/>
    <property type="match status" value="1"/>
</dbReference>
<protein>
    <submittedName>
        <fullName evidence="5">Tetratricopeptide repeat protein</fullName>
    </submittedName>
</protein>